<dbReference type="PANTHER" id="PTHR46322">
    <property type="entry name" value="PUROMYCIN-SENSITIVE AMINOPEPTIDASE"/>
    <property type="match status" value="1"/>
</dbReference>
<evidence type="ECO:0000259" key="16">
    <source>
        <dbReference type="Pfam" id="PF17432"/>
    </source>
</evidence>
<evidence type="ECO:0000256" key="1">
    <source>
        <dbReference type="ARBA" id="ARBA00000098"/>
    </source>
</evidence>
<protein>
    <recommendedName>
        <fullName evidence="5 13">Aminopeptidase N</fullName>
        <ecNumber evidence="4 13">3.4.11.2</ecNumber>
    </recommendedName>
</protein>
<dbReference type="Proteomes" id="UP000028839">
    <property type="component" value="Unassembled WGS sequence"/>
</dbReference>
<dbReference type="OrthoDB" id="100605at2"/>
<dbReference type="MEROPS" id="M01.005"/>
<evidence type="ECO:0000256" key="11">
    <source>
        <dbReference type="ARBA" id="ARBA00023049"/>
    </source>
</evidence>
<evidence type="ECO:0000256" key="2">
    <source>
        <dbReference type="ARBA" id="ARBA00001947"/>
    </source>
</evidence>
<dbReference type="InterPro" id="IPR027268">
    <property type="entry name" value="Peptidase_M4/M1_CTD_sf"/>
</dbReference>
<dbReference type="Gene3D" id="3.30.2010.30">
    <property type="match status" value="1"/>
</dbReference>
<dbReference type="EMBL" id="JPGN01000040">
    <property type="protein sequence ID" value="KFI19751.1"/>
    <property type="molecule type" value="Genomic_DNA"/>
</dbReference>
<evidence type="ECO:0000259" key="17">
    <source>
        <dbReference type="Pfam" id="PF17900"/>
    </source>
</evidence>
<dbReference type="PRINTS" id="PR00756">
    <property type="entry name" value="ALADIPTASE"/>
</dbReference>
<evidence type="ECO:0000259" key="14">
    <source>
        <dbReference type="Pfam" id="PF01433"/>
    </source>
</evidence>
<evidence type="ECO:0000256" key="7">
    <source>
        <dbReference type="ARBA" id="ARBA00022670"/>
    </source>
</evidence>
<comment type="caution">
    <text evidence="18">The sequence shown here is derived from an EMBL/GenBank/DDBJ whole genome shotgun (WGS) entry which is preliminary data.</text>
</comment>
<feature type="domain" description="Peptidase M1 membrane alanine aminopeptidase" evidence="14">
    <location>
        <begin position="234"/>
        <end position="444"/>
    </location>
</feature>
<dbReference type="Pfam" id="PF17900">
    <property type="entry name" value="Peptidase_M1_N"/>
    <property type="match status" value="1"/>
</dbReference>
<comment type="cofactor">
    <cofactor evidence="2">
        <name>Zn(2+)</name>
        <dbReference type="ChEBI" id="CHEBI:29105"/>
    </cofactor>
</comment>
<dbReference type="FunFam" id="3.30.2010.30:FF:000002">
    <property type="entry name" value="Putative aminopeptidase N"/>
    <property type="match status" value="1"/>
</dbReference>
<keyword evidence="11" id="KW-0482">Metalloprotease</keyword>
<dbReference type="HOGENOM" id="CLU_007993_2_0_6"/>
<dbReference type="Gene3D" id="1.25.50.10">
    <property type="entry name" value="Peptidase M1, alanyl aminopeptidase, C-terminal domain"/>
    <property type="match status" value="1"/>
</dbReference>
<organism evidence="18 19">
    <name type="scientific">Nitrosococcus oceani C-27</name>
    <dbReference type="NCBI Taxonomy" id="314279"/>
    <lineage>
        <taxon>Bacteria</taxon>
        <taxon>Pseudomonadati</taxon>
        <taxon>Pseudomonadota</taxon>
        <taxon>Gammaproteobacteria</taxon>
        <taxon>Chromatiales</taxon>
        <taxon>Chromatiaceae</taxon>
        <taxon>Nitrosococcus</taxon>
    </lineage>
</organism>
<dbReference type="InterPro" id="IPR001930">
    <property type="entry name" value="Peptidase_M1"/>
</dbReference>
<accession>A0A0E2Z3H4</accession>
<dbReference type="Gene3D" id="2.60.40.1840">
    <property type="match status" value="1"/>
</dbReference>
<dbReference type="FunFam" id="1.10.390.10:FF:000002">
    <property type="entry name" value="Aminopeptidase N"/>
    <property type="match status" value="1"/>
</dbReference>
<dbReference type="InterPro" id="IPR042097">
    <property type="entry name" value="Aminopeptidase_N-like_N_sf"/>
</dbReference>
<dbReference type="InterPro" id="IPR012779">
    <property type="entry name" value="Peptidase_M1_pepN"/>
</dbReference>
<evidence type="ECO:0000256" key="10">
    <source>
        <dbReference type="ARBA" id="ARBA00022833"/>
    </source>
</evidence>
<dbReference type="CDD" id="cd09600">
    <property type="entry name" value="M1_APN"/>
    <property type="match status" value="1"/>
</dbReference>
<evidence type="ECO:0000313" key="19">
    <source>
        <dbReference type="Proteomes" id="UP000028839"/>
    </source>
</evidence>
<evidence type="ECO:0000313" key="18">
    <source>
        <dbReference type="EMBL" id="KFI19751.1"/>
    </source>
</evidence>
<evidence type="ECO:0000256" key="5">
    <source>
        <dbReference type="ARBA" id="ARBA00015611"/>
    </source>
</evidence>
<dbReference type="GO" id="GO:0006508">
    <property type="term" value="P:proteolysis"/>
    <property type="evidence" value="ECO:0007669"/>
    <property type="project" value="UniProtKB-UniRule"/>
</dbReference>
<keyword evidence="8" id="KW-0479">Metal-binding</keyword>
<dbReference type="SUPFAM" id="SSF63737">
    <property type="entry name" value="Leukotriene A4 hydrolase N-terminal domain"/>
    <property type="match status" value="1"/>
</dbReference>
<evidence type="ECO:0000256" key="13">
    <source>
        <dbReference type="NCBIfam" id="TIGR02414"/>
    </source>
</evidence>
<keyword evidence="7" id="KW-0645">Protease</keyword>
<dbReference type="AlphaFoldDB" id="A0A0E2Z3H4"/>
<dbReference type="InterPro" id="IPR037144">
    <property type="entry name" value="Peptidase_M1_pepN_C_sf"/>
</dbReference>
<evidence type="ECO:0000256" key="6">
    <source>
        <dbReference type="ARBA" id="ARBA00022438"/>
    </source>
</evidence>
<dbReference type="FunFam" id="2.60.40.1840:FF:000001">
    <property type="entry name" value="Aminopeptidase N"/>
    <property type="match status" value="1"/>
</dbReference>
<comment type="function">
    <text evidence="12">Aminopeptidase N is involved in the degradation of intracellular peptides generated by protein breakdown during normal growth as well as in response to nutrient starvation.</text>
</comment>
<keyword evidence="9" id="KW-0378">Hydrolase</keyword>
<evidence type="ECO:0000256" key="4">
    <source>
        <dbReference type="ARBA" id="ARBA00012564"/>
    </source>
</evidence>
<dbReference type="InterPro" id="IPR038438">
    <property type="entry name" value="PepN_Ig-like_sf"/>
</dbReference>
<dbReference type="EC" id="3.4.11.2" evidence="4 13"/>
<gene>
    <name evidence="18" type="primary">pepN</name>
    <name evidence="18" type="ORF">IB75_06845</name>
</gene>
<proteinExistence type="inferred from homology"/>
<dbReference type="Pfam" id="PF11940">
    <property type="entry name" value="DUF3458"/>
    <property type="match status" value="1"/>
</dbReference>
<dbReference type="InterPro" id="IPR045357">
    <property type="entry name" value="Aminopeptidase_N-like_N"/>
</dbReference>
<dbReference type="InterPro" id="IPR024601">
    <property type="entry name" value="Peptidase_M1_pepN_C"/>
</dbReference>
<evidence type="ECO:0000259" key="15">
    <source>
        <dbReference type="Pfam" id="PF11940"/>
    </source>
</evidence>
<dbReference type="Gene3D" id="1.10.390.10">
    <property type="entry name" value="Neutral Protease Domain 2"/>
    <property type="match status" value="1"/>
</dbReference>
<keyword evidence="10" id="KW-0862">Zinc</keyword>
<dbReference type="Pfam" id="PF17432">
    <property type="entry name" value="DUF3458_C"/>
    <property type="match status" value="1"/>
</dbReference>
<dbReference type="GO" id="GO:0016285">
    <property type="term" value="F:alanyl aminopeptidase activity"/>
    <property type="evidence" value="ECO:0007669"/>
    <property type="project" value="UniProtKB-EC"/>
</dbReference>
<evidence type="ECO:0000256" key="3">
    <source>
        <dbReference type="ARBA" id="ARBA00010136"/>
    </source>
</evidence>
<name>A0A0E2Z3H4_9GAMM</name>
<feature type="domain" description="Peptidase M1 alanyl aminopeptidase Ig-like fold" evidence="15">
    <location>
        <begin position="452"/>
        <end position="554"/>
    </location>
</feature>
<reference evidence="18 19" key="1">
    <citation type="submission" date="2014-07" db="EMBL/GenBank/DDBJ databases">
        <title>Comparative analysis of Nitrosococcus oceani genome inventories of strains from Pacific and Atlantic gyres.</title>
        <authorList>
            <person name="Lim C.K."/>
            <person name="Wang L."/>
            <person name="Sayavedra-Soto L.A."/>
            <person name="Klotz M.G."/>
        </authorList>
    </citation>
    <scope>NUCLEOTIDE SEQUENCE [LARGE SCALE GENOMIC DNA]</scope>
    <source>
        <strain evidence="18 19">C-27</strain>
    </source>
</reference>
<dbReference type="InterPro" id="IPR014782">
    <property type="entry name" value="Peptidase_M1_dom"/>
</dbReference>
<comment type="similarity">
    <text evidence="3">Belongs to the peptidase M1 family.</text>
</comment>
<dbReference type="PANTHER" id="PTHR46322:SF1">
    <property type="entry name" value="PUROMYCIN-SENSITIVE AMINOPEPTIDASE"/>
    <property type="match status" value="1"/>
</dbReference>
<feature type="domain" description="Peptidase M1 alanyl aminopeptidase C-terminal" evidence="16">
    <location>
        <begin position="561"/>
        <end position="882"/>
    </location>
</feature>
<dbReference type="GO" id="GO:0008270">
    <property type="term" value="F:zinc ion binding"/>
    <property type="evidence" value="ECO:0007669"/>
    <property type="project" value="InterPro"/>
</dbReference>
<dbReference type="InterPro" id="IPR035414">
    <property type="entry name" value="Peptidase_M1_pepN_Ig-like"/>
</dbReference>
<dbReference type="SUPFAM" id="SSF55486">
    <property type="entry name" value="Metalloproteases ('zincins'), catalytic domain"/>
    <property type="match status" value="1"/>
</dbReference>
<feature type="domain" description="Aminopeptidase N-like N-terminal" evidence="17">
    <location>
        <begin position="29"/>
        <end position="194"/>
    </location>
</feature>
<dbReference type="NCBIfam" id="TIGR02414">
    <property type="entry name" value="pepN_proteo"/>
    <property type="match status" value="1"/>
</dbReference>
<comment type="catalytic activity">
    <reaction evidence="1">
        <text>Release of an N-terminal amino acid, Xaa-|-Yaa- from a peptide, amide or arylamide. Xaa is preferably Ala, but may be most amino acids including Pro (slow action). When a terminal hydrophobic residue is followed by a prolyl residue, the two may be released as an intact Xaa-Pro dipeptide.</text>
        <dbReference type="EC" id="3.4.11.2"/>
    </reaction>
</comment>
<evidence type="ECO:0000256" key="12">
    <source>
        <dbReference type="ARBA" id="ARBA00059739"/>
    </source>
</evidence>
<sequence>MLETKPSKAPPTIYLKNYQAPDYYIETIDLHFELGEKHTTVHSRLALSRHSKADSPSLVLNGEELELLSIKQDGQVLSKKNYYQDSESLTLLQVPDCFTLEIETRIYPQDNTTLSGLYTSSGNFCTQCEAEGFRRITYFLDRPDVMARYTTTIVADEKKYPILLSNGNLIAQGKWDTGRHFAKWQDPFPKPSYLFALVASDLARIEDEFITLSGRKIQLHMYVQPHNQDQCDHAMASLKRAMAWDEQVYGREYDLDIYMIVAVDDFNMGAMENKGLNIFNSKYVLAKPETATDTDYENIEAVIAHEYFHNWSGNRVTCRDWFQLSLKEGFTVFRDQQFSADQGSSAVKRIQVVNHLRSYQFREDAGPMAHPIRPESYVEINNFYTLTIYEKGAEVVRMLYRLLGTEGFRKGTDLYFKRHDGQAVTTDDFVQALEDANNTDFSQFRLWYSQAGTPELRISRIYDPEMSTYTLKVKQTCPPTPEQPHKAPFHIPLAIGLLDAEGRDLPLRLAGEAEAITGTRVLELRQAEETFVFQDIPCKPVPSLLRGFSAPVKLYLGLSNEEYCFLLVHDKDHFNRWEAGQQLAIKILLGLVEDHQQGKPLILDPAFTNTIEKILAGDESDQAFVAQILTLPSEHYLAEFMTVIDPEAAYKARRFLQRGLAEALHSTFTTTYESLAGTSPYHSSPEEIGRRKLRNICLEYLMTLDGPDIKSRCLQQFNESDNMTDVIAALSSLADTESSERKIALQAFYNQWKNDSLVMDKWLSLQALSRRQDTLTIVKKLTQHPAFKLTNPNKVRALIGAFCQGNPVRFHDPSGEGYRFLRDYILKLDPLNPQIAARLASTFNLWRRYDQNRQIIMKEQLEHIVNSPRISKDVYEITTKALG</sequence>
<dbReference type="GO" id="GO:0008237">
    <property type="term" value="F:metallopeptidase activity"/>
    <property type="evidence" value="ECO:0007669"/>
    <property type="project" value="UniProtKB-UniRule"/>
</dbReference>
<dbReference type="Pfam" id="PF01433">
    <property type="entry name" value="Peptidase_M1"/>
    <property type="match status" value="1"/>
</dbReference>
<dbReference type="Gene3D" id="2.60.40.1730">
    <property type="entry name" value="tricorn interacting facor f3 domain"/>
    <property type="match status" value="1"/>
</dbReference>
<dbReference type="FunFam" id="2.60.40.1730:FF:000005">
    <property type="entry name" value="Aminopeptidase N"/>
    <property type="match status" value="1"/>
</dbReference>
<evidence type="ECO:0000256" key="8">
    <source>
        <dbReference type="ARBA" id="ARBA00022723"/>
    </source>
</evidence>
<evidence type="ECO:0000256" key="9">
    <source>
        <dbReference type="ARBA" id="ARBA00022801"/>
    </source>
</evidence>
<keyword evidence="6 18" id="KW-0031">Aminopeptidase</keyword>